<accession>A0A6G1K6J4</accession>
<name>A0A6G1K6J4_9PLEO</name>
<protein>
    <submittedName>
        <fullName evidence="1">Uncharacterized protein</fullName>
    </submittedName>
</protein>
<evidence type="ECO:0000313" key="1">
    <source>
        <dbReference type="EMBL" id="KAF2708390.1"/>
    </source>
</evidence>
<dbReference type="AlphaFoldDB" id="A0A6G1K6J4"/>
<evidence type="ECO:0000313" key="2">
    <source>
        <dbReference type="Proteomes" id="UP000799428"/>
    </source>
</evidence>
<sequence>MDAYASSMTLDLGSHVREGAIKQVGKATCSKGTWVVRHHGLCFAVVSATLHAGSWRGNYLG</sequence>
<reference evidence="1" key="1">
    <citation type="journal article" date="2020" name="Stud. Mycol.">
        <title>101 Dothideomycetes genomes: a test case for predicting lifestyles and emergence of pathogens.</title>
        <authorList>
            <person name="Haridas S."/>
            <person name="Albert R."/>
            <person name="Binder M."/>
            <person name="Bloem J."/>
            <person name="Labutti K."/>
            <person name="Salamov A."/>
            <person name="Andreopoulos B."/>
            <person name="Baker S."/>
            <person name="Barry K."/>
            <person name="Bills G."/>
            <person name="Bluhm B."/>
            <person name="Cannon C."/>
            <person name="Castanera R."/>
            <person name="Culley D."/>
            <person name="Daum C."/>
            <person name="Ezra D."/>
            <person name="Gonzalez J."/>
            <person name="Henrissat B."/>
            <person name="Kuo A."/>
            <person name="Liang C."/>
            <person name="Lipzen A."/>
            <person name="Lutzoni F."/>
            <person name="Magnuson J."/>
            <person name="Mondo S."/>
            <person name="Nolan M."/>
            <person name="Ohm R."/>
            <person name="Pangilinan J."/>
            <person name="Park H.-J."/>
            <person name="Ramirez L."/>
            <person name="Alfaro M."/>
            <person name="Sun H."/>
            <person name="Tritt A."/>
            <person name="Yoshinaga Y."/>
            <person name="Zwiers L.-H."/>
            <person name="Turgeon B."/>
            <person name="Goodwin S."/>
            <person name="Spatafora J."/>
            <person name="Crous P."/>
            <person name="Grigoriev I."/>
        </authorList>
    </citation>
    <scope>NUCLEOTIDE SEQUENCE</scope>
    <source>
        <strain evidence="1">CBS 279.74</strain>
    </source>
</reference>
<gene>
    <name evidence="1" type="ORF">K504DRAFT_305717</name>
</gene>
<proteinExistence type="predicted"/>
<keyword evidence="2" id="KW-1185">Reference proteome</keyword>
<dbReference type="Proteomes" id="UP000799428">
    <property type="component" value="Unassembled WGS sequence"/>
</dbReference>
<dbReference type="EMBL" id="MU005772">
    <property type="protein sequence ID" value="KAF2708390.1"/>
    <property type="molecule type" value="Genomic_DNA"/>
</dbReference>
<organism evidence="1 2">
    <name type="scientific">Pleomassaria siparia CBS 279.74</name>
    <dbReference type="NCBI Taxonomy" id="1314801"/>
    <lineage>
        <taxon>Eukaryota</taxon>
        <taxon>Fungi</taxon>
        <taxon>Dikarya</taxon>
        <taxon>Ascomycota</taxon>
        <taxon>Pezizomycotina</taxon>
        <taxon>Dothideomycetes</taxon>
        <taxon>Pleosporomycetidae</taxon>
        <taxon>Pleosporales</taxon>
        <taxon>Pleomassariaceae</taxon>
        <taxon>Pleomassaria</taxon>
    </lineage>
</organism>